<dbReference type="Pfam" id="PF00857">
    <property type="entry name" value="Isochorismatase"/>
    <property type="match status" value="1"/>
</dbReference>
<dbReference type="GO" id="GO:0016787">
    <property type="term" value="F:hydrolase activity"/>
    <property type="evidence" value="ECO:0007669"/>
    <property type="project" value="UniProtKB-KW"/>
</dbReference>
<keyword evidence="4" id="KW-1185">Reference proteome</keyword>
<proteinExistence type="predicted"/>
<protein>
    <submittedName>
        <fullName evidence="3">Nicotinamidase-related amidase</fullName>
    </submittedName>
</protein>
<dbReference type="PANTHER" id="PTHR43540">
    <property type="entry name" value="PEROXYUREIDOACRYLATE/UREIDOACRYLATE AMIDOHYDROLASE-RELATED"/>
    <property type="match status" value="1"/>
</dbReference>
<dbReference type="RefSeq" id="WP_179463666.1">
    <property type="nucleotide sequence ID" value="NZ_JACBZX010000001.1"/>
</dbReference>
<dbReference type="InterPro" id="IPR000868">
    <property type="entry name" value="Isochorismatase-like_dom"/>
</dbReference>
<dbReference type="EMBL" id="JACBZX010000001">
    <property type="protein sequence ID" value="NYG38477.1"/>
    <property type="molecule type" value="Genomic_DNA"/>
</dbReference>
<dbReference type="InterPro" id="IPR036380">
    <property type="entry name" value="Isochorismatase-like_sf"/>
</dbReference>
<evidence type="ECO:0000313" key="3">
    <source>
        <dbReference type="EMBL" id="NYG38477.1"/>
    </source>
</evidence>
<reference evidence="3 4" key="1">
    <citation type="submission" date="2020-07" db="EMBL/GenBank/DDBJ databases">
        <title>Sequencing the genomes of 1000 actinobacteria strains.</title>
        <authorList>
            <person name="Klenk H.-P."/>
        </authorList>
    </citation>
    <scope>NUCLEOTIDE SEQUENCE [LARGE SCALE GENOMIC DNA]</scope>
    <source>
        <strain evidence="3 4">DSM 24723</strain>
    </source>
</reference>
<dbReference type="InterPro" id="IPR050272">
    <property type="entry name" value="Isochorismatase-like_hydrls"/>
</dbReference>
<name>A0A852X7S6_9MICO</name>
<organism evidence="3 4">
    <name type="scientific">Janibacter alkaliphilus</name>
    <dbReference type="NCBI Taxonomy" id="1069963"/>
    <lineage>
        <taxon>Bacteria</taxon>
        <taxon>Bacillati</taxon>
        <taxon>Actinomycetota</taxon>
        <taxon>Actinomycetes</taxon>
        <taxon>Micrococcales</taxon>
        <taxon>Intrasporangiaceae</taxon>
        <taxon>Janibacter</taxon>
    </lineage>
</organism>
<dbReference type="Gene3D" id="3.40.50.850">
    <property type="entry name" value="Isochorismatase-like"/>
    <property type="match status" value="1"/>
</dbReference>
<dbReference type="AlphaFoldDB" id="A0A852X7S6"/>
<evidence type="ECO:0000256" key="1">
    <source>
        <dbReference type="ARBA" id="ARBA00022801"/>
    </source>
</evidence>
<evidence type="ECO:0000259" key="2">
    <source>
        <dbReference type="Pfam" id="PF00857"/>
    </source>
</evidence>
<accession>A0A852X7S6</accession>
<sequence length="183" mass="19405">MSETWLVVVDPQRIFADPASEWGSPMFADIVEPVRELAARFGPERTLVTRWLPDGPREGSWVDYFARWPFADRPADDPAFAVVEALSGLSAHPSLDRPTFGKWGPQMAAVVGPTPTLVLTGVSTDCCVISTALAAADAGARVLVAADACAGSTETDHAAALQVMSLYDPQIRLATSPAVSPTP</sequence>
<gene>
    <name evidence="3" type="ORF">BJY28_002946</name>
</gene>
<keyword evidence="1" id="KW-0378">Hydrolase</keyword>
<feature type="domain" description="Isochorismatase-like" evidence="2">
    <location>
        <begin position="4"/>
        <end position="165"/>
    </location>
</feature>
<comment type="caution">
    <text evidence="3">The sequence shown here is derived from an EMBL/GenBank/DDBJ whole genome shotgun (WGS) entry which is preliminary data.</text>
</comment>
<evidence type="ECO:0000313" key="4">
    <source>
        <dbReference type="Proteomes" id="UP000592181"/>
    </source>
</evidence>
<dbReference type="Proteomes" id="UP000592181">
    <property type="component" value="Unassembled WGS sequence"/>
</dbReference>
<dbReference type="SUPFAM" id="SSF52499">
    <property type="entry name" value="Isochorismatase-like hydrolases"/>
    <property type="match status" value="1"/>
</dbReference>